<evidence type="ECO:0000256" key="2">
    <source>
        <dbReference type="ARBA" id="ARBA00022692"/>
    </source>
</evidence>
<dbReference type="InterPro" id="IPR000719">
    <property type="entry name" value="Prot_kinase_dom"/>
</dbReference>
<dbReference type="PANTHER" id="PTHR24416:SF611">
    <property type="entry name" value="TYROSINE-PROTEIN KINASE TRANSMEMBRANE RECEPTOR ROR"/>
    <property type="match status" value="1"/>
</dbReference>
<keyword evidence="2 11" id="KW-0812">Transmembrane</keyword>
<proteinExistence type="predicted"/>
<name>A0A2B4RMK8_STYPI</name>
<evidence type="ECO:0000259" key="13">
    <source>
        <dbReference type="PROSITE" id="PS50011"/>
    </source>
</evidence>
<dbReference type="InterPro" id="IPR013783">
    <property type="entry name" value="Ig-like_fold"/>
</dbReference>
<sequence length="599" mass="66878">MGITILFLSARLSLPVRPVVKISSSSGNETFPIGADIRLTCKAEQRTLDKQYVDRWVSYIEWYDLQGRSIGPRCQWLQTHLEENYTCSLVLKNLTADKFGSYICQAGNGFPSHCTRESFKITILGAAQKLMRVPRDQSADIGANSNPRVKLINYPLDEESIQSQLFITGVNKEDFGEYQCEAKNILGKKLSLPAFFSPKDAQMPEIVEGPKNQSVSISSNAIFNCTAKGFPRPAIHWVKDNTSHVSQSNPRARVIQDNRTIRSQLLIKGVEMEDYGKYQCIAKNSIGRDQSGVAVLKIDSKNEEDSAFPIVKIAVFCALAAALICLLIVLVRNQLRNRGEEGRKSATKVLLEKDKYLINGIKRLESPNPKLITKSEHRPLVCTFEDGSGETEPPDGSGQHHSIQDIEERVQERLDWGEDTTGGDNVIVDEGVDQGSDEQGDRKEIFQETAEERDNIENLEVLDEILGEGEFGIVYKGRYCGKDGNVTDVAVKKLKDPNASAKKALLNEIRTLKHAGKHPNIVTLVGTRIERGSILVVTELIRGDSLENLLKAKNTPKEWNQYHNVCCKLNDRQLVTIAFQIATGMQHLEERKVRPTACV</sequence>
<keyword evidence="4 11" id="KW-0472">Membrane</keyword>
<dbReference type="Gene3D" id="2.60.40.10">
    <property type="entry name" value="Immunoglobulins"/>
    <property type="match status" value="3"/>
</dbReference>
<protein>
    <submittedName>
        <fullName evidence="15">Fibroblast growth factor receptor 1</fullName>
    </submittedName>
</protein>
<dbReference type="PROSITE" id="PS00107">
    <property type="entry name" value="PROTEIN_KINASE_ATP"/>
    <property type="match status" value="1"/>
</dbReference>
<keyword evidence="5" id="KW-1015">Disulfide bond</keyword>
<gene>
    <name evidence="15" type="primary">FGFR1</name>
    <name evidence="15" type="ORF">AWC38_SpisGene18202</name>
</gene>
<keyword evidence="3 11" id="KW-1133">Transmembrane helix</keyword>
<dbReference type="SUPFAM" id="SSF48726">
    <property type="entry name" value="Immunoglobulin"/>
    <property type="match status" value="3"/>
</dbReference>
<keyword evidence="6" id="KW-0325">Glycoprotein</keyword>
<dbReference type="GO" id="GO:0007169">
    <property type="term" value="P:cell surface receptor protein tyrosine kinase signaling pathway"/>
    <property type="evidence" value="ECO:0007669"/>
    <property type="project" value="TreeGrafter"/>
</dbReference>
<evidence type="ECO:0000256" key="11">
    <source>
        <dbReference type="SAM" id="Phobius"/>
    </source>
</evidence>
<feature type="domain" description="Protein kinase" evidence="13">
    <location>
        <begin position="460"/>
        <end position="599"/>
    </location>
</feature>
<evidence type="ECO:0000256" key="9">
    <source>
        <dbReference type="PROSITE-ProRule" id="PRU10141"/>
    </source>
</evidence>
<dbReference type="Proteomes" id="UP000225706">
    <property type="component" value="Unassembled WGS sequence"/>
</dbReference>
<evidence type="ECO:0000313" key="16">
    <source>
        <dbReference type="Proteomes" id="UP000225706"/>
    </source>
</evidence>
<evidence type="ECO:0000256" key="3">
    <source>
        <dbReference type="ARBA" id="ARBA00022989"/>
    </source>
</evidence>
<keyword evidence="8 9" id="KW-0547">Nucleotide-binding</keyword>
<keyword evidence="8 9" id="KW-0067">ATP-binding</keyword>
<dbReference type="OrthoDB" id="5961875at2759"/>
<dbReference type="Gene3D" id="1.10.510.10">
    <property type="entry name" value="Transferase(Phosphotransferase) domain 1"/>
    <property type="match status" value="1"/>
</dbReference>
<reference evidence="16" key="1">
    <citation type="journal article" date="2017" name="bioRxiv">
        <title>Comparative analysis of the genomes of Stylophora pistillata and Acropora digitifera provides evidence for extensive differences between species of corals.</title>
        <authorList>
            <person name="Voolstra C.R."/>
            <person name="Li Y."/>
            <person name="Liew Y.J."/>
            <person name="Baumgarten S."/>
            <person name="Zoccola D."/>
            <person name="Flot J.-F."/>
            <person name="Tambutte S."/>
            <person name="Allemand D."/>
            <person name="Aranda M."/>
        </authorList>
    </citation>
    <scope>NUCLEOTIDE SEQUENCE [LARGE SCALE GENOMIC DNA]</scope>
</reference>
<dbReference type="GO" id="GO:0004714">
    <property type="term" value="F:transmembrane receptor protein tyrosine kinase activity"/>
    <property type="evidence" value="ECO:0007669"/>
    <property type="project" value="TreeGrafter"/>
</dbReference>
<dbReference type="InterPro" id="IPR011009">
    <property type="entry name" value="Kinase-like_dom_sf"/>
</dbReference>
<dbReference type="PANTHER" id="PTHR24416">
    <property type="entry name" value="TYROSINE-PROTEIN KINASE RECEPTOR"/>
    <property type="match status" value="1"/>
</dbReference>
<dbReference type="SUPFAM" id="SSF56112">
    <property type="entry name" value="Protein kinase-like (PK-like)"/>
    <property type="match status" value="1"/>
</dbReference>
<dbReference type="InterPro" id="IPR003598">
    <property type="entry name" value="Ig_sub2"/>
</dbReference>
<keyword evidence="16" id="KW-1185">Reference proteome</keyword>
<evidence type="ECO:0000256" key="4">
    <source>
        <dbReference type="ARBA" id="ARBA00023136"/>
    </source>
</evidence>
<feature type="binding site" evidence="8">
    <location>
        <begin position="539"/>
        <end position="544"/>
    </location>
    <ligand>
        <name>ATP</name>
        <dbReference type="ChEBI" id="CHEBI:30616"/>
    </ligand>
</feature>
<accession>A0A2B4RMK8</accession>
<feature type="region of interest" description="Disordered" evidence="10">
    <location>
        <begin position="417"/>
        <end position="441"/>
    </location>
</feature>
<dbReference type="InterPro" id="IPR050122">
    <property type="entry name" value="RTK"/>
</dbReference>
<dbReference type="GO" id="GO:0005524">
    <property type="term" value="F:ATP binding"/>
    <property type="evidence" value="ECO:0007669"/>
    <property type="project" value="UniProtKB-UniRule"/>
</dbReference>
<dbReference type="InterPro" id="IPR013098">
    <property type="entry name" value="Ig_I-set"/>
</dbReference>
<dbReference type="SMART" id="SM00409">
    <property type="entry name" value="IG"/>
    <property type="match status" value="3"/>
</dbReference>
<dbReference type="InterPro" id="IPR036179">
    <property type="entry name" value="Ig-like_dom_sf"/>
</dbReference>
<feature type="chain" id="PRO_5012608971" evidence="12">
    <location>
        <begin position="16"/>
        <end position="599"/>
    </location>
</feature>
<evidence type="ECO:0000256" key="12">
    <source>
        <dbReference type="SAM" id="SignalP"/>
    </source>
</evidence>
<keyword evidence="15" id="KW-0675">Receptor</keyword>
<feature type="binding site" evidence="9">
    <location>
        <position position="493"/>
    </location>
    <ligand>
        <name>ATP</name>
        <dbReference type="ChEBI" id="CHEBI:30616"/>
    </ligand>
</feature>
<dbReference type="AlphaFoldDB" id="A0A2B4RMK8"/>
<feature type="binding site" evidence="8">
    <location>
        <begin position="467"/>
        <end position="474"/>
    </location>
    <ligand>
        <name>ATP</name>
        <dbReference type="ChEBI" id="CHEBI:30616"/>
    </ligand>
</feature>
<feature type="domain" description="Ig-like" evidence="14">
    <location>
        <begin position="204"/>
        <end position="294"/>
    </location>
</feature>
<evidence type="ECO:0000313" key="15">
    <source>
        <dbReference type="EMBL" id="PFX17472.1"/>
    </source>
</evidence>
<dbReference type="InterPro" id="IPR003599">
    <property type="entry name" value="Ig_sub"/>
</dbReference>
<dbReference type="InterPro" id="IPR007110">
    <property type="entry name" value="Ig-like_dom"/>
</dbReference>
<dbReference type="SMART" id="SM00408">
    <property type="entry name" value="IGc2"/>
    <property type="match status" value="2"/>
</dbReference>
<feature type="domain" description="Ig-like" evidence="14">
    <location>
        <begin position="18"/>
        <end position="122"/>
    </location>
</feature>
<feature type="transmembrane region" description="Helical" evidence="11">
    <location>
        <begin position="310"/>
        <end position="331"/>
    </location>
</feature>
<dbReference type="PROSITE" id="PS50011">
    <property type="entry name" value="PROTEIN_KINASE_DOM"/>
    <property type="match status" value="1"/>
</dbReference>
<evidence type="ECO:0000256" key="10">
    <source>
        <dbReference type="SAM" id="MobiDB-lite"/>
    </source>
</evidence>
<evidence type="ECO:0000256" key="5">
    <source>
        <dbReference type="ARBA" id="ARBA00023157"/>
    </source>
</evidence>
<organism evidence="15 16">
    <name type="scientific">Stylophora pistillata</name>
    <name type="common">Smooth cauliflower coral</name>
    <dbReference type="NCBI Taxonomy" id="50429"/>
    <lineage>
        <taxon>Eukaryota</taxon>
        <taxon>Metazoa</taxon>
        <taxon>Cnidaria</taxon>
        <taxon>Anthozoa</taxon>
        <taxon>Hexacorallia</taxon>
        <taxon>Scleractinia</taxon>
        <taxon>Astrocoeniina</taxon>
        <taxon>Pocilloporidae</taxon>
        <taxon>Stylophora</taxon>
    </lineage>
</organism>
<dbReference type="FunFam" id="2.60.40.10:FF:000032">
    <property type="entry name" value="palladin isoform X1"/>
    <property type="match status" value="1"/>
</dbReference>
<evidence type="ECO:0000256" key="8">
    <source>
        <dbReference type="PIRSR" id="PIRSR000615-2"/>
    </source>
</evidence>
<keyword evidence="7" id="KW-0393">Immunoglobulin domain</keyword>
<dbReference type="GO" id="GO:0043235">
    <property type="term" value="C:receptor complex"/>
    <property type="evidence" value="ECO:0007669"/>
    <property type="project" value="TreeGrafter"/>
</dbReference>
<feature type="binding site" evidence="8">
    <location>
        <position position="492"/>
    </location>
    <ligand>
        <name>ATP</name>
        <dbReference type="ChEBI" id="CHEBI:30616"/>
    </ligand>
</feature>
<dbReference type="InterPro" id="IPR001245">
    <property type="entry name" value="Ser-Thr/Tyr_kinase_cat_dom"/>
</dbReference>
<evidence type="ECO:0000256" key="1">
    <source>
        <dbReference type="ARBA" id="ARBA00004167"/>
    </source>
</evidence>
<comment type="caution">
    <text evidence="15">The sequence shown here is derived from an EMBL/GenBank/DDBJ whole genome shotgun (WGS) entry which is preliminary data.</text>
</comment>
<keyword evidence="12" id="KW-0732">Signal</keyword>
<dbReference type="EMBL" id="LSMT01000471">
    <property type="protein sequence ID" value="PFX17472.1"/>
    <property type="molecule type" value="Genomic_DNA"/>
</dbReference>
<dbReference type="InterPro" id="IPR017441">
    <property type="entry name" value="Protein_kinase_ATP_BS"/>
</dbReference>
<comment type="subcellular location">
    <subcellularLocation>
        <location evidence="1">Membrane</location>
        <topology evidence="1">Single-pass membrane protein</topology>
    </subcellularLocation>
</comment>
<evidence type="ECO:0000256" key="7">
    <source>
        <dbReference type="ARBA" id="ARBA00023319"/>
    </source>
</evidence>
<dbReference type="PROSITE" id="PS50835">
    <property type="entry name" value="IG_LIKE"/>
    <property type="match status" value="2"/>
</dbReference>
<feature type="signal peptide" evidence="12">
    <location>
        <begin position="1"/>
        <end position="15"/>
    </location>
</feature>
<dbReference type="Pfam" id="PF07679">
    <property type="entry name" value="I-set"/>
    <property type="match status" value="1"/>
</dbReference>
<evidence type="ECO:0000256" key="6">
    <source>
        <dbReference type="ARBA" id="ARBA00023180"/>
    </source>
</evidence>
<evidence type="ECO:0000259" key="14">
    <source>
        <dbReference type="PROSITE" id="PS50835"/>
    </source>
</evidence>
<dbReference type="GO" id="GO:0005886">
    <property type="term" value="C:plasma membrane"/>
    <property type="evidence" value="ECO:0007669"/>
    <property type="project" value="TreeGrafter"/>
</dbReference>
<dbReference type="Pfam" id="PF07714">
    <property type="entry name" value="PK_Tyr_Ser-Thr"/>
    <property type="match status" value="1"/>
</dbReference>